<evidence type="ECO:0008006" key="3">
    <source>
        <dbReference type="Google" id="ProtNLM"/>
    </source>
</evidence>
<organism evidence="1 2">
    <name type="scientific">Coniella lustricola</name>
    <dbReference type="NCBI Taxonomy" id="2025994"/>
    <lineage>
        <taxon>Eukaryota</taxon>
        <taxon>Fungi</taxon>
        <taxon>Dikarya</taxon>
        <taxon>Ascomycota</taxon>
        <taxon>Pezizomycotina</taxon>
        <taxon>Sordariomycetes</taxon>
        <taxon>Sordariomycetidae</taxon>
        <taxon>Diaporthales</taxon>
        <taxon>Schizoparmaceae</taxon>
        <taxon>Coniella</taxon>
    </lineage>
</organism>
<dbReference type="STRING" id="2025994.A0A2T3AMN5"/>
<dbReference type="EMBL" id="KZ678374">
    <property type="protein sequence ID" value="PSS03673.1"/>
    <property type="molecule type" value="Genomic_DNA"/>
</dbReference>
<dbReference type="InParanoid" id="A0A2T3AMN5"/>
<dbReference type="OrthoDB" id="4918043at2759"/>
<keyword evidence="2" id="KW-1185">Reference proteome</keyword>
<name>A0A2T3AMN5_9PEZI</name>
<dbReference type="AlphaFoldDB" id="A0A2T3AMN5"/>
<evidence type="ECO:0000313" key="2">
    <source>
        <dbReference type="Proteomes" id="UP000241462"/>
    </source>
</evidence>
<accession>A0A2T3AMN5</accession>
<reference evidence="1 2" key="1">
    <citation type="journal article" date="2018" name="Mycol. Prog.">
        <title>Coniella lustricola, a new species from submerged detritus.</title>
        <authorList>
            <person name="Raudabaugh D.B."/>
            <person name="Iturriaga T."/>
            <person name="Carver A."/>
            <person name="Mondo S."/>
            <person name="Pangilinan J."/>
            <person name="Lipzen A."/>
            <person name="He G."/>
            <person name="Amirebrahimi M."/>
            <person name="Grigoriev I.V."/>
            <person name="Miller A.N."/>
        </authorList>
    </citation>
    <scope>NUCLEOTIDE SEQUENCE [LARGE SCALE GENOMIC DNA]</scope>
    <source>
        <strain evidence="1 2">B22-T-1</strain>
    </source>
</reference>
<gene>
    <name evidence="1" type="ORF">BD289DRAFT_449435</name>
</gene>
<sequence>MATITQAPVEVLLRIAEYCDSQTLFALMQAKRSLYKSITTYQATICRENAIQHGFSRSNYFSSKKHNPGDQDRAMVPVPSFHLLTEIDTRLSRIDSLVQGPFLSTDSHSALRLTTRAMLDKFRAGLTAALLAADELSDLGLHVSTEAKRRDAAPTFRAWLVTQHLHGNGGHYRPISDMAMVPAHRDFVGLYDDSYYQTLELRDRQRSCIRKYSTRLLCWLLTLAEACARGARREQLASKDEDDPFCREMASKECVLRFGTCFLYNRPGASNHVVGSRRDGGGGGGGGSMWATDLALKWYSDCKTEFTLFEGTGGTVHSLGSRPGEDAGPIALPAGLHMSIMGELAERFLEDKRQTCDADTALYYEETWSSLHTRDNVHAMVGREVGYPLWRGYDGLDVAPPPKASGSFFM</sequence>
<protein>
    <recommendedName>
        <fullName evidence="3">F-box domain-containing protein</fullName>
    </recommendedName>
</protein>
<proteinExistence type="predicted"/>
<evidence type="ECO:0000313" key="1">
    <source>
        <dbReference type="EMBL" id="PSS03673.1"/>
    </source>
</evidence>
<dbReference type="Proteomes" id="UP000241462">
    <property type="component" value="Unassembled WGS sequence"/>
</dbReference>